<dbReference type="InterPro" id="IPR017871">
    <property type="entry name" value="ABC_transporter-like_CS"/>
</dbReference>
<dbReference type="InterPro" id="IPR003593">
    <property type="entry name" value="AAA+_ATPase"/>
</dbReference>
<dbReference type="GO" id="GO:0016887">
    <property type="term" value="F:ATP hydrolysis activity"/>
    <property type="evidence" value="ECO:0007669"/>
    <property type="project" value="InterPro"/>
</dbReference>
<organism evidence="8 9">
    <name type="scientific">Aquicella siphonis</name>
    <dbReference type="NCBI Taxonomy" id="254247"/>
    <lineage>
        <taxon>Bacteria</taxon>
        <taxon>Pseudomonadati</taxon>
        <taxon>Pseudomonadota</taxon>
        <taxon>Gammaproteobacteria</taxon>
        <taxon>Legionellales</taxon>
        <taxon>Coxiellaceae</taxon>
        <taxon>Aquicella</taxon>
    </lineage>
</organism>
<dbReference type="AlphaFoldDB" id="A0A5E4PJ39"/>
<dbReference type="Proteomes" id="UP000324194">
    <property type="component" value="Chromosome 2"/>
</dbReference>
<dbReference type="PROSITE" id="PS00211">
    <property type="entry name" value="ABC_TRANSPORTER_1"/>
    <property type="match status" value="2"/>
</dbReference>
<sequence length="629" mass="71157">MIRLRNITLRRGQHVLLQHLDWIIYHKQRIGIIGANGTGKSSLFSLLLKELQPEDGEIEIPKQVRLAHVAQETPAYAMPALEFVLDGDSELTSLQLALSHAEKEHDGERIAMLHEKLAVIDAYSAPARAAQLLDGLGFNPASQTKPVSAFSGGWRVRLNLAKALMSRSDVLLLDEPTNHLDLDAVLWLEQWLEQYHGTLLLISHDRDFLDHIVDHIAYVSHQSLTLYTGNYSSFEKQRAAELQVQQATYEKQQKQLAHLQSFVDRFRAKATKAKQAQSRLKAIERMDLVCAVQTESPFHFQFRNAEQYPNPLLTLEKASIGYDDKIVLGNINLSITPKDRIAILGPNGAGKSTLIKLLSGELTPAKGRCEKSAGLKIGYFAQHQVDELELGDNALLHLRRLAGKATDLELRAFLGGFGFSGDKVLEPVRNFSGGEKSRLALALLVWQKPNLLLLDEPTNHLDLEMRNALSLALQEYEGAMLLVSHDRFLVRTATDKLVLVADGKLEDFDGDLNDYQKWLIEYRKQAVEAAAPEKIKTEVSKREQRQLDARQRDMRRPLLQKIKQLECDLEKLQKEILDNEAALTDLTLYEPKNKERLQAYLIKQAALKKDMQTLEETWLQACEERDNTV</sequence>
<dbReference type="PROSITE" id="PS50893">
    <property type="entry name" value="ABC_TRANSPORTER_2"/>
    <property type="match status" value="2"/>
</dbReference>
<dbReference type="PANTHER" id="PTHR19211">
    <property type="entry name" value="ATP-BINDING TRANSPORT PROTEIN-RELATED"/>
    <property type="match status" value="1"/>
</dbReference>
<dbReference type="PANTHER" id="PTHR19211:SF14">
    <property type="entry name" value="ATP-BINDING CASSETTE SUB-FAMILY F MEMBER 1"/>
    <property type="match status" value="1"/>
</dbReference>
<dbReference type="Pfam" id="PF12848">
    <property type="entry name" value="ABC_tran_Xtn"/>
    <property type="match status" value="1"/>
</dbReference>
<evidence type="ECO:0000256" key="3">
    <source>
        <dbReference type="ARBA" id="ARBA00022840"/>
    </source>
</evidence>
<feature type="domain" description="ABC transporter" evidence="7">
    <location>
        <begin position="2"/>
        <end position="246"/>
    </location>
</feature>
<name>A0A5E4PJ39_9COXI</name>
<dbReference type="KEGG" id="asip:AQUSIP_23570"/>
<comment type="similarity">
    <text evidence="4">Belongs to the ABC transporter superfamily. ABCF family. YheS subfamily.</text>
</comment>
<dbReference type="Pfam" id="PF00005">
    <property type="entry name" value="ABC_tran"/>
    <property type="match status" value="2"/>
</dbReference>
<dbReference type="InterPro" id="IPR027417">
    <property type="entry name" value="P-loop_NTPase"/>
</dbReference>
<keyword evidence="6" id="KW-0175">Coiled coil</keyword>
<evidence type="ECO:0000259" key="7">
    <source>
        <dbReference type="PROSITE" id="PS50893"/>
    </source>
</evidence>
<evidence type="ECO:0000313" key="9">
    <source>
        <dbReference type="Proteomes" id="UP000324194"/>
    </source>
</evidence>
<evidence type="ECO:0000313" key="8">
    <source>
        <dbReference type="EMBL" id="VVC77030.1"/>
    </source>
</evidence>
<dbReference type="CDD" id="cd03221">
    <property type="entry name" value="ABCF_EF-3"/>
    <property type="match status" value="2"/>
</dbReference>
<evidence type="ECO:0000256" key="2">
    <source>
        <dbReference type="ARBA" id="ARBA00022741"/>
    </source>
</evidence>
<proteinExistence type="inferred from homology"/>
<gene>
    <name evidence="8" type="primary">yheS</name>
    <name evidence="8" type="ORF">AQUSIP_23570</name>
</gene>
<reference evidence="8 9" key="1">
    <citation type="submission" date="2019-08" db="EMBL/GenBank/DDBJ databases">
        <authorList>
            <person name="Guy L."/>
        </authorList>
    </citation>
    <scope>NUCLEOTIDE SEQUENCE [LARGE SCALE GENOMIC DNA]</scope>
    <source>
        <strain evidence="8 9">SGT-108</strain>
    </source>
</reference>
<dbReference type="RefSeq" id="WP_148340433.1">
    <property type="nucleotide sequence ID" value="NZ_LR699120.1"/>
</dbReference>
<keyword evidence="9" id="KW-1185">Reference proteome</keyword>
<feature type="domain" description="ABC transporter" evidence="7">
    <location>
        <begin position="313"/>
        <end position="527"/>
    </location>
</feature>
<evidence type="ECO:0000256" key="6">
    <source>
        <dbReference type="SAM" id="Coils"/>
    </source>
</evidence>
<dbReference type="Gene3D" id="3.40.50.300">
    <property type="entry name" value="P-loop containing nucleotide triphosphate hydrolases"/>
    <property type="match status" value="2"/>
</dbReference>
<accession>A0A5E4PJ39</accession>
<dbReference type="OrthoDB" id="9808609at2"/>
<evidence type="ECO:0000256" key="4">
    <source>
        <dbReference type="ARBA" id="ARBA00061571"/>
    </source>
</evidence>
<dbReference type="InterPro" id="IPR050611">
    <property type="entry name" value="ABCF"/>
</dbReference>
<protein>
    <recommendedName>
        <fullName evidence="5">Probable ATP-binding protein YheS</fullName>
    </recommendedName>
</protein>
<dbReference type="GO" id="GO:0005524">
    <property type="term" value="F:ATP binding"/>
    <property type="evidence" value="ECO:0007669"/>
    <property type="project" value="UniProtKB-KW"/>
</dbReference>
<keyword evidence="3 8" id="KW-0067">ATP-binding</keyword>
<evidence type="ECO:0000256" key="5">
    <source>
        <dbReference type="ARBA" id="ARBA00069073"/>
    </source>
</evidence>
<keyword evidence="2" id="KW-0547">Nucleotide-binding</keyword>
<dbReference type="FunFam" id="3.40.50.300:FF:000011">
    <property type="entry name" value="Putative ABC transporter ATP-binding component"/>
    <property type="match status" value="1"/>
</dbReference>
<evidence type="ECO:0000256" key="1">
    <source>
        <dbReference type="ARBA" id="ARBA00022737"/>
    </source>
</evidence>
<dbReference type="InterPro" id="IPR032781">
    <property type="entry name" value="ABC_tran_Xtn"/>
</dbReference>
<dbReference type="FunFam" id="3.40.50.300:FF:002053">
    <property type="entry name" value="ABC transporter ATP-binding protein"/>
    <property type="match status" value="1"/>
</dbReference>
<dbReference type="InterPro" id="IPR003439">
    <property type="entry name" value="ABC_transporter-like_ATP-bd"/>
</dbReference>
<feature type="coiled-coil region" evidence="6">
    <location>
        <begin position="555"/>
        <end position="617"/>
    </location>
</feature>
<keyword evidence="1" id="KW-0677">Repeat</keyword>
<dbReference type="EMBL" id="LR699120">
    <property type="protein sequence ID" value="VVC77030.1"/>
    <property type="molecule type" value="Genomic_DNA"/>
</dbReference>
<dbReference type="SMART" id="SM00382">
    <property type="entry name" value="AAA"/>
    <property type="match status" value="2"/>
</dbReference>
<dbReference type="SUPFAM" id="SSF52540">
    <property type="entry name" value="P-loop containing nucleoside triphosphate hydrolases"/>
    <property type="match status" value="2"/>
</dbReference>